<evidence type="ECO:0000256" key="11">
    <source>
        <dbReference type="ARBA" id="ARBA00022989"/>
    </source>
</evidence>
<dbReference type="GO" id="GO:0005524">
    <property type="term" value="F:ATP binding"/>
    <property type="evidence" value="ECO:0007669"/>
    <property type="project" value="UniProtKB-KW"/>
</dbReference>
<evidence type="ECO:0000256" key="4">
    <source>
        <dbReference type="ARBA" id="ARBA00022475"/>
    </source>
</evidence>
<keyword evidence="8" id="KW-0547">Nucleotide-binding</keyword>
<dbReference type="SUPFAM" id="SSF47384">
    <property type="entry name" value="Homodimeric domain of signal transducing histidine kinase"/>
    <property type="match status" value="1"/>
</dbReference>
<dbReference type="Gene3D" id="3.30.565.10">
    <property type="entry name" value="Histidine kinase-like ATPase, C-terminal domain"/>
    <property type="match status" value="1"/>
</dbReference>
<evidence type="ECO:0000256" key="12">
    <source>
        <dbReference type="ARBA" id="ARBA00023012"/>
    </source>
</evidence>
<dbReference type="PROSITE" id="PS50109">
    <property type="entry name" value="HIS_KIN"/>
    <property type="match status" value="1"/>
</dbReference>
<evidence type="ECO:0000256" key="2">
    <source>
        <dbReference type="ARBA" id="ARBA00004651"/>
    </source>
</evidence>
<evidence type="ECO:0000256" key="10">
    <source>
        <dbReference type="ARBA" id="ARBA00022840"/>
    </source>
</evidence>
<dbReference type="InterPro" id="IPR005467">
    <property type="entry name" value="His_kinase_dom"/>
</dbReference>
<dbReference type="CDD" id="cd00075">
    <property type="entry name" value="HATPase"/>
    <property type="match status" value="1"/>
</dbReference>
<keyword evidence="9 17" id="KW-0418">Kinase</keyword>
<keyword evidence="7 14" id="KW-0812">Transmembrane</keyword>
<dbReference type="Proteomes" id="UP000246114">
    <property type="component" value="Unassembled WGS sequence"/>
</dbReference>
<evidence type="ECO:0000256" key="7">
    <source>
        <dbReference type="ARBA" id="ARBA00022692"/>
    </source>
</evidence>
<dbReference type="InterPro" id="IPR003661">
    <property type="entry name" value="HisK_dim/P_dom"/>
</dbReference>
<keyword evidence="5" id="KW-0597">Phosphoprotein</keyword>
<reference evidence="17 18" key="1">
    <citation type="submission" date="2018-03" db="EMBL/GenBank/DDBJ databases">
        <title>The uncultured portion of the human microbiome is neutrally assembled.</title>
        <authorList>
            <person name="Jeraldo P."/>
            <person name="Boardman L."/>
            <person name="White B.A."/>
            <person name="Nelson H."/>
            <person name="Goldenfeld N."/>
            <person name="Chia N."/>
        </authorList>
    </citation>
    <scope>NUCLEOTIDE SEQUENCE [LARGE SCALE GENOMIC DNA]</scope>
    <source>
        <strain evidence="17">CIM:MAG 903</strain>
    </source>
</reference>
<dbReference type="Pfam" id="PF02518">
    <property type="entry name" value="HATPase_c"/>
    <property type="match status" value="1"/>
</dbReference>
<evidence type="ECO:0000256" key="3">
    <source>
        <dbReference type="ARBA" id="ARBA00012438"/>
    </source>
</evidence>
<feature type="transmembrane region" description="Helical" evidence="14">
    <location>
        <begin position="114"/>
        <end position="137"/>
    </location>
</feature>
<comment type="subcellular location">
    <subcellularLocation>
        <location evidence="2">Cell membrane</location>
        <topology evidence="2">Multi-pass membrane protein</topology>
    </subcellularLocation>
</comment>
<gene>
    <name evidence="17" type="ORF">DBY38_05865</name>
</gene>
<dbReference type="SMART" id="SM00387">
    <property type="entry name" value="HATPase_c"/>
    <property type="match status" value="1"/>
</dbReference>
<dbReference type="CDD" id="cd06225">
    <property type="entry name" value="HAMP"/>
    <property type="match status" value="1"/>
</dbReference>
<dbReference type="GO" id="GO:0005886">
    <property type="term" value="C:plasma membrane"/>
    <property type="evidence" value="ECO:0007669"/>
    <property type="project" value="UniProtKB-SubCell"/>
</dbReference>
<dbReference type="PROSITE" id="PS50885">
    <property type="entry name" value="HAMP"/>
    <property type="match status" value="1"/>
</dbReference>
<dbReference type="InterPro" id="IPR050398">
    <property type="entry name" value="HssS/ArlS-like"/>
</dbReference>
<keyword evidence="6" id="KW-0808">Transferase</keyword>
<dbReference type="InterPro" id="IPR003594">
    <property type="entry name" value="HATPase_dom"/>
</dbReference>
<keyword evidence="11 14" id="KW-1133">Transmembrane helix</keyword>
<dbReference type="Gene3D" id="6.10.340.10">
    <property type="match status" value="1"/>
</dbReference>
<dbReference type="InterPro" id="IPR003660">
    <property type="entry name" value="HAMP_dom"/>
</dbReference>
<evidence type="ECO:0000256" key="14">
    <source>
        <dbReference type="SAM" id="Phobius"/>
    </source>
</evidence>
<comment type="caution">
    <text evidence="17">The sequence shown here is derived from an EMBL/GenBank/DDBJ whole genome shotgun (WGS) entry which is preliminary data.</text>
</comment>
<evidence type="ECO:0000313" key="18">
    <source>
        <dbReference type="Proteomes" id="UP000246114"/>
    </source>
</evidence>
<dbReference type="SMART" id="SM00388">
    <property type="entry name" value="HisKA"/>
    <property type="match status" value="1"/>
</dbReference>
<dbReference type="InterPro" id="IPR036097">
    <property type="entry name" value="HisK_dim/P_sf"/>
</dbReference>
<dbReference type="Pfam" id="PF00512">
    <property type="entry name" value="HisKA"/>
    <property type="match status" value="1"/>
</dbReference>
<feature type="domain" description="Histidine kinase" evidence="15">
    <location>
        <begin position="205"/>
        <end position="418"/>
    </location>
</feature>
<evidence type="ECO:0000256" key="5">
    <source>
        <dbReference type="ARBA" id="ARBA00022553"/>
    </source>
</evidence>
<dbReference type="GO" id="GO:0000155">
    <property type="term" value="F:phosphorelay sensor kinase activity"/>
    <property type="evidence" value="ECO:0007669"/>
    <property type="project" value="InterPro"/>
</dbReference>
<sequence>MKEAITMEVFKNPEFKKFSLRLLVISLLLFLGLNIITYVNLKNISNNIIESQQGFIGRLYSSNPYLDKSLVSNFLYAPSPNDIEAGKNILKDYGFDKNIDIILNPFFNKSSVKLLTSFNVFLGFAIILLSALIYLTLKEIYDFINKVSYAAEKVVEGDFSNRINENIEGDLGRLGLEFNKLSSIVKENLEKLKKEKIFLQTTMTDISHQLKTPMTSLIMLNDLMLDDNNMKPNIREDFLTKCSLQLERMDFLIKSLLKLARIEAGSIDFKKINIDLKEIVLGASNSLKPTMQMKSQSISIKGHGFFVGDKEWTLEAVINILKNCLEHSAENSCIDISICDTNVYSEIIIKDKGEGIAPNDLPHIFERFYKGSTSSKSDSIGIGLAMSKSIIESQGGYIKVESVKDVGSTFTITFLKAII</sequence>
<evidence type="ECO:0000256" key="13">
    <source>
        <dbReference type="ARBA" id="ARBA00023136"/>
    </source>
</evidence>
<accession>A0A316M9J8</accession>
<dbReference type="InterPro" id="IPR036890">
    <property type="entry name" value="HATPase_C_sf"/>
</dbReference>
<comment type="catalytic activity">
    <reaction evidence="1">
        <text>ATP + protein L-histidine = ADP + protein N-phospho-L-histidine.</text>
        <dbReference type="EC" id="2.7.13.3"/>
    </reaction>
</comment>
<feature type="transmembrane region" description="Helical" evidence="14">
    <location>
        <begin position="20"/>
        <end position="41"/>
    </location>
</feature>
<dbReference type="SUPFAM" id="SSF55874">
    <property type="entry name" value="ATPase domain of HSP90 chaperone/DNA topoisomerase II/histidine kinase"/>
    <property type="match status" value="1"/>
</dbReference>
<feature type="domain" description="HAMP" evidence="16">
    <location>
        <begin position="144"/>
        <end position="190"/>
    </location>
</feature>
<keyword evidence="13 14" id="KW-0472">Membrane</keyword>
<dbReference type="CDD" id="cd00082">
    <property type="entry name" value="HisKA"/>
    <property type="match status" value="1"/>
</dbReference>
<evidence type="ECO:0000256" key="8">
    <source>
        <dbReference type="ARBA" id="ARBA00022741"/>
    </source>
</evidence>
<dbReference type="EMBL" id="QAMZ01000029">
    <property type="protein sequence ID" value="PWL53919.1"/>
    <property type="molecule type" value="Genomic_DNA"/>
</dbReference>
<name>A0A316M9J8_9CLOT</name>
<dbReference type="PRINTS" id="PR00344">
    <property type="entry name" value="BCTRLSENSOR"/>
</dbReference>
<evidence type="ECO:0000256" key="6">
    <source>
        <dbReference type="ARBA" id="ARBA00022679"/>
    </source>
</evidence>
<organism evidence="17 18">
    <name type="scientific">Clostridium cadaveris</name>
    <dbReference type="NCBI Taxonomy" id="1529"/>
    <lineage>
        <taxon>Bacteria</taxon>
        <taxon>Bacillati</taxon>
        <taxon>Bacillota</taxon>
        <taxon>Clostridia</taxon>
        <taxon>Eubacteriales</taxon>
        <taxon>Clostridiaceae</taxon>
        <taxon>Clostridium</taxon>
    </lineage>
</organism>
<evidence type="ECO:0000256" key="9">
    <source>
        <dbReference type="ARBA" id="ARBA00022777"/>
    </source>
</evidence>
<dbReference type="AlphaFoldDB" id="A0A316M9J8"/>
<keyword evidence="10" id="KW-0067">ATP-binding</keyword>
<keyword evidence="12" id="KW-0902">Two-component regulatory system</keyword>
<dbReference type="EC" id="2.7.13.3" evidence="3"/>
<dbReference type="PANTHER" id="PTHR45528">
    <property type="entry name" value="SENSOR HISTIDINE KINASE CPXA"/>
    <property type="match status" value="1"/>
</dbReference>
<dbReference type="InterPro" id="IPR004358">
    <property type="entry name" value="Sig_transdc_His_kin-like_C"/>
</dbReference>
<proteinExistence type="predicted"/>
<evidence type="ECO:0000259" key="16">
    <source>
        <dbReference type="PROSITE" id="PS50885"/>
    </source>
</evidence>
<evidence type="ECO:0000313" key="17">
    <source>
        <dbReference type="EMBL" id="PWL53919.1"/>
    </source>
</evidence>
<dbReference type="Gene3D" id="1.10.287.130">
    <property type="match status" value="1"/>
</dbReference>
<protein>
    <recommendedName>
        <fullName evidence="3">histidine kinase</fullName>
        <ecNumber evidence="3">2.7.13.3</ecNumber>
    </recommendedName>
</protein>
<evidence type="ECO:0000256" key="1">
    <source>
        <dbReference type="ARBA" id="ARBA00000085"/>
    </source>
</evidence>
<dbReference type="PANTHER" id="PTHR45528:SF1">
    <property type="entry name" value="SENSOR HISTIDINE KINASE CPXA"/>
    <property type="match status" value="1"/>
</dbReference>
<keyword evidence="4" id="KW-1003">Cell membrane</keyword>
<evidence type="ECO:0000259" key="15">
    <source>
        <dbReference type="PROSITE" id="PS50109"/>
    </source>
</evidence>